<feature type="transmembrane region" description="Helical" evidence="7">
    <location>
        <begin position="190"/>
        <end position="210"/>
    </location>
</feature>
<dbReference type="PANTHER" id="PTHR30213:SF0">
    <property type="entry name" value="UPF0761 MEMBRANE PROTEIN YIHY"/>
    <property type="match status" value="1"/>
</dbReference>
<keyword evidence="9" id="KW-1185">Reference proteome</keyword>
<evidence type="ECO:0000313" key="9">
    <source>
        <dbReference type="Proteomes" id="UP000722989"/>
    </source>
</evidence>
<feature type="transmembrane region" description="Helical" evidence="7">
    <location>
        <begin position="43"/>
        <end position="65"/>
    </location>
</feature>
<keyword evidence="5 7" id="KW-0472">Membrane</keyword>
<feature type="transmembrane region" description="Helical" evidence="7">
    <location>
        <begin position="222"/>
        <end position="245"/>
    </location>
</feature>
<feature type="compositionally biased region" description="Basic and acidic residues" evidence="6">
    <location>
        <begin position="305"/>
        <end position="324"/>
    </location>
</feature>
<evidence type="ECO:0000256" key="1">
    <source>
        <dbReference type="ARBA" id="ARBA00004651"/>
    </source>
</evidence>
<reference evidence="8 9" key="1">
    <citation type="submission" date="2020-03" db="EMBL/GenBank/DDBJ databases">
        <title>WGS of the type strain of Planosporangium spp.</title>
        <authorList>
            <person name="Thawai C."/>
        </authorList>
    </citation>
    <scope>NUCLEOTIDE SEQUENCE [LARGE SCALE GENOMIC DNA]</scope>
    <source>
        <strain evidence="8 9">TBRC 5610</strain>
    </source>
</reference>
<evidence type="ECO:0000256" key="7">
    <source>
        <dbReference type="SAM" id="Phobius"/>
    </source>
</evidence>
<dbReference type="Proteomes" id="UP000722989">
    <property type="component" value="Unassembled WGS sequence"/>
</dbReference>
<dbReference type="NCBIfam" id="TIGR00765">
    <property type="entry name" value="yihY_not_rbn"/>
    <property type="match status" value="1"/>
</dbReference>
<evidence type="ECO:0000256" key="5">
    <source>
        <dbReference type="ARBA" id="ARBA00023136"/>
    </source>
</evidence>
<keyword evidence="2" id="KW-1003">Cell membrane</keyword>
<proteinExistence type="predicted"/>
<evidence type="ECO:0000313" key="8">
    <source>
        <dbReference type="EMBL" id="NJC73705.1"/>
    </source>
</evidence>
<organism evidence="8 9">
    <name type="scientific">Planosporangium thailandense</name>
    <dbReference type="NCBI Taxonomy" id="765197"/>
    <lineage>
        <taxon>Bacteria</taxon>
        <taxon>Bacillati</taxon>
        <taxon>Actinomycetota</taxon>
        <taxon>Actinomycetes</taxon>
        <taxon>Micromonosporales</taxon>
        <taxon>Micromonosporaceae</taxon>
        <taxon>Planosporangium</taxon>
    </lineage>
</organism>
<keyword evidence="3 7" id="KW-0812">Transmembrane</keyword>
<comment type="caution">
    <text evidence="8">The sequence shown here is derived from an EMBL/GenBank/DDBJ whole genome shotgun (WGS) entry which is preliminary data.</text>
</comment>
<dbReference type="PANTHER" id="PTHR30213">
    <property type="entry name" value="INNER MEMBRANE PROTEIN YHJD"/>
    <property type="match status" value="1"/>
</dbReference>
<comment type="subcellular location">
    <subcellularLocation>
        <location evidence="1">Cell membrane</location>
        <topology evidence="1">Multi-pass membrane protein</topology>
    </subcellularLocation>
</comment>
<dbReference type="Pfam" id="PF03631">
    <property type="entry name" value="Virul_fac_BrkB"/>
    <property type="match status" value="1"/>
</dbReference>
<keyword evidence="4 7" id="KW-1133">Transmembrane helix</keyword>
<dbReference type="EMBL" id="JAATVY010000035">
    <property type="protein sequence ID" value="NJC73705.1"/>
    <property type="molecule type" value="Genomic_DNA"/>
</dbReference>
<evidence type="ECO:0000256" key="3">
    <source>
        <dbReference type="ARBA" id="ARBA00022692"/>
    </source>
</evidence>
<evidence type="ECO:0000256" key="6">
    <source>
        <dbReference type="SAM" id="MobiDB-lite"/>
    </source>
</evidence>
<name>A0ABX0Y844_9ACTN</name>
<feature type="transmembrane region" description="Helical" evidence="7">
    <location>
        <begin position="257"/>
        <end position="278"/>
    </location>
</feature>
<accession>A0ABX0Y844</accession>
<gene>
    <name evidence="8" type="ORF">HC031_28880</name>
</gene>
<evidence type="ECO:0000256" key="4">
    <source>
        <dbReference type="ARBA" id="ARBA00022989"/>
    </source>
</evidence>
<dbReference type="PIRSF" id="PIRSF035875">
    <property type="entry name" value="RNase_BN"/>
    <property type="match status" value="1"/>
</dbReference>
<sequence>MAENQKHGPDGPSELRKPDWKGVLKRTFKQFQSDNLGDWAAALTYYAILSLFPGLLALTSALGFLGKSATHTVISTLESFVPATAKPIVGPAIAHLHSGGASIAAVVGILGALWSASAYIGAFMRASNAIYDVPEGRPFWKTLPLRVGLTIMIGVLLVVSAVIVVFTGRLATVVGNALHVGQTAVTVWSIVKWPVLLVLVSLAFALLYYLAPNARQTGFRWITPGGLLAVVIWVVASGLFGLYAANFSSYNKTYGTLGGVIAALVWLWISNIAILLGAEFDAELERARAIQGGLRPEDQEPYLPLRDDRKVDPNAEPKENKGLT</sequence>
<evidence type="ECO:0000256" key="2">
    <source>
        <dbReference type="ARBA" id="ARBA00022475"/>
    </source>
</evidence>
<feature type="transmembrane region" description="Helical" evidence="7">
    <location>
        <begin position="145"/>
        <end position="170"/>
    </location>
</feature>
<dbReference type="InterPro" id="IPR017039">
    <property type="entry name" value="Virul_fac_BrkB"/>
</dbReference>
<feature type="transmembrane region" description="Helical" evidence="7">
    <location>
        <begin position="103"/>
        <end position="124"/>
    </location>
</feature>
<protein>
    <submittedName>
        <fullName evidence="8">YihY/virulence factor BrkB family protein</fullName>
    </submittedName>
</protein>
<feature type="region of interest" description="Disordered" evidence="6">
    <location>
        <begin position="295"/>
        <end position="324"/>
    </location>
</feature>